<dbReference type="AlphaFoldDB" id="A0AAT9FLG8"/>
<accession>A0AAT9FLG8</accession>
<evidence type="ECO:0000259" key="1">
    <source>
        <dbReference type="Pfam" id="PF18864"/>
    </source>
</evidence>
<dbReference type="EMBL" id="AP026866">
    <property type="protein sequence ID" value="BDS06815.1"/>
    <property type="molecule type" value="Genomic_DNA"/>
</dbReference>
<proteinExistence type="predicted"/>
<feature type="domain" description="AbiTii" evidence="1">
    <location>
        <begin position="3"/>
        <end position="183"/>
    </location>
</feature>
<organism evidence="2">
    <name type="scientific">Oceaniferula spumae</name>
    <dbReference type="NCBI Taxonomy" id="2979115"/>
    <lineage>
        <taxon>Bacteria</taxon>
        <taxon>Pseudomonadati</taxon>
        <taxon>Verrucomicrobiota</taxon>
        <taxon>Verrucomicrobiia</taxon>
        <taxon>Verrucomicrobiales</taxon>
        <taxon>Verrucomicrobiaceae</taxon>
        <taxon>Oceaniferula</taxon>
    </lineage>
</organism>
<reference evidence="2" key="1">
    <citation type="submission" date="2024-07" db="EMBL/GenBank/DDBJ databases">
        <title>Complete genome sequence of Verrucomicrobiaceae bacterium NT6N.</title>
        <authorList>
            <person name="Huang C."/>
            <person name="Takami H."/>
            <person name="Hamasaki K."/>
        </authorList>
    </citation>
    <scope>NUCLEOTIDE SEQUENCE</scope>
    <source>
        <strain evidence="2">NT6N</strain>
    </source>
</reference>
<protein>
    <recommendedName>
        <fullName evidence="1">AbiTii domain-containing protein</fullName>
    </recommendedName>
</protein>
<gene>
    <name evidence="2" type="ORF">NT6N_18550</name>
</gene>
<dbReference type="Pfam" id="PF18864">
    <property type="entry name" value="AbiTii"/>
    <property type="match status" value="1"/>
</dbReference>
<dbReference type="KEGG" id="osu:NT6N_18550"/>
<name>A0AAT9FLG8_9BACT</name>
<dbReference type="InterPro" id="IPR041304">
    <property type="entry name" value="AbiTii"/>
</dbReference>
<evidence type="ECO:0000313" key="2">
    <source>
        <dbReference type="EMBL" id="BDS06815.1"/>
    </source>
</evidence>
<sequence length="276" mass="30578">MKSIVLELQHAAMERSSAVDDLLRKCVVIATKLGLGDSVAWARAELNGYTAAENIPDYRIVPGEVKSFNPYNGVWLPFIWTDGPPEGLRERDVRQSVAEIQDLLDEESDGTLIMNLPEKMAYHLMTSSNSPRLPVFIIGRSSFVKILDAVRNSILDWSLKLENDGILGEGMSFSQEEKQIAMGHTYNIENFSGVLGDVTSGSLQIGDYNSVHSDLKALGIAQEDRNELEELMDRAKDAEPEEKKALIKKGLGWVAKHGDKLGNLSDSLRGWFETVA</sequence>